<gene>
    <name evidence="3" type="ORF">H4K34_10785</name>
</gene>
<dbReference type="EMBL" id="CP060139">
    <property type="protein sequence ID" value="QNR22865.1"/>
    <property type="molecule type" value="Genomic_DNA"/>
</dbReference>
<protein>
    <submittedName>
        <fullName evidence="3">Energy transducer TonB</fullName>
    </submittedName>
</protein>
<dbReference type="GO" id="GO:0055085">
    <property type="term" value="P:transmembrane transport"/>
    <property type="evidence" value="ECO:0007669"/>
    <property type="project" value="InterPro"/>
</dbReference>
<feature type="compositionally biased region" description="Basic and acidic residues" evidence="1">
    <location>
        <begin position="66"/>
        <end position="81"/>
    </location>
</feature>
<organism evidence="3 4">
    <name type="scientific">Croceimicrobium hydrocarbonivorans</name>
    <dbReference type="NCBI Taxonomy" id="2761580"/>
    <lineage>
        <taxon>Bacteria</taxon>
        <taxon>Pseudomonadati</taxon>
        <taxon>Bacteroidota</taxon>
        <taxon>Flavobacteriia</taxon>
        <taxon>Flavobacteriales</taxon>
        <taxon>Owenweeksiaceae</taxon>
        <taxon>Croceimicrobium</taxon>
    </lineage>
</organism>
<dbReference type="GO" id="GO:0031992">
    <property type="term" value="F:energy transducer activity"/>
    <property type="evidence" value="ECO:0007669"/>
    <property type="project" value="TreeGrafter"/>
</dbReference>
<dbReference type="KEGG" id="chyd:H4K34_10785"/>
<feature type="domain" description="TonB C-terminal" evidence="2">
    <location>
        <begin position="153"/>
        <end position="243"/>
    </location>
</feature>
<dbReference type="RefSeq" id="WP_210757432.1">
    <property type="nucleotide sequence ID" value="NZ_CP060139.1"/>
</dbReference>
<sequence>MHDKKNWKKNLENFRTIFFMVGLALSLMAATEIIQWTTEYQVPEPKEPIEESTFVIPNLPPITIPEKPEIPEPKKEPEPEPIKLDANKFKKVDNDFKEPTRPTLNLGDLNDTIEPEFMGPPDVPEPIEAYFVENMARPKDCEALQGKKEQMDCFSNFVKFYLADEVNFPRSNAFFATTETVYIQFVIDEFGMVKEVEAIRGENPDFREEAVRAISELPELVPAKQMGRPVPVKVVVPVRFRLD</sequence>
<dbReference type="GO" id="GO:0098797">
    <property type="term" value="C:plasma membrane protein complex"/>
    <property type="evidence" value="ECO:0007669"/>
    <property type="project" value="TreeGrafter"/>
</dbReference>
<dbReference type="PANTHER" id="PTHR33446:SF2">
    <property type="entry name" value="PROTEIN TONB"/>
    <property type="match status" value="1"/>
</dbReference>
<dbReference type="AlphaFoldDB" id="A0A7H0VAW7"/>
<dbReference type="Gene3D" id="3.30.1150.10">
    <property type="match status" value="1"/>
</dbReference>
<dbReference type="Proteomes" id="UP000516305">
    <property type="component" value="Chromosome"/>
</dbReference>
<reference evidence="3 4" key="1">
    <citation type="submission" date="2020-08" db="EMBL/GenBank/DDBJ databases">
        <title>Croceimicrobium hydrocarbonivorans gen. nov., sp. nov., a novel marine bacterium isolated from a bacterial consortium that degrades polyethylene terephthalate.</title>
        <authorList>
            <person name="Liu R."/>
        </authorList>
    </citation>
    <scope>NUCLEOTIDE SEQUENCE [LARGE SCALE GENOMIC DNA]</scope>
    <source>
        <strain evidence="3 4">A20-9</strain>
    </source>
</reference>
<feature type="region of interest" description="Disordered" evidence="1">
    <location>
        <begin position="58"/>
        <end position="81"/>
    </location>
</feature>
<evidence type="ECO:0000313" key="4">
    <source>
        <dbReference type="Proteomes" id="UP000516305"/>
    </source>
</evidence>
<dbReference type="PROSITE" id="PS52015">
    <property type="entry name" value="TONB_CTD"/>
    <property type="match status" value="1"/>
</dbReference>
<dbReference type="PANTHER" id="PTHR33446">
    <property type="entry name" value="PROTEIN TONB-RELATED"/>
    <property type="match status" value="1"/>
</dbReference>
<keyword evidence="4" id="KW-1185">Reference proteome</keyword>
<evidence type="ECO:0000259" key="2">
    <source>
        <dbReference type="PROSITE" id="PS52015"/>
    </source>
</evidence>
<evidence type="ECO:0000313" key="3">
    <source>
        <dbReference type="EMBL" id="QNR22865.1"/>
    </source>
</evidence>
<proteinExistence type="predicted"/>
<dbReference type="InterPro" id="IPR051045">
    <property type="entry name" value="TonB-dependent_transducer"/>
</dbReference>
<name>A0A7H0VAW7_9FLAO</name>
<dbReference type="Pfam" id="PF03544">
    <property type="entry name" value="TonB_C"/>
    <property type="match status" value="1"/>
</dbReference>
<evidence type="ECO:0000256" key="1">
    <source>
        <dbReference type="SAM" id="MobiDB-lite"/>
    </source>
</evidence>
<accession>A0A7H0VAW7</accession>
<dbReference type="InterPro" id="IPR037682">
    <property type="entry name" value="TonB_C"/>
</dbReference>
<dbReference type="SUPFAM" id="SSF74653">
    <property type="entry name" value="TolA/TonB C-terminal domain"/>
    <property type="match status" value="1"/>
</dbReference>